<dbReference type="InterPro" id="IPR033412">
    <property type="entry name" value="PFOR_II"/>
</dbReference>
<dbReference type="Pfam" id="PF17147">
    <property type="entry name" value="PFOR_II"/>
    <property type="match status" value="1"/>
</dbReference>
<dbReference type="InterPro" id="IPR002880">
    <property type="entry name" value="Pyrv_Fd/Flavodoxin_OxRdtase_N"/>
</dbReference>
<dbReference type="Gene3D" id="3.40.50.920">
    <property type="match status" value="1"/>
</dbReference>
<protein>
    <submittedName>
        <fullName evidence="4">2-oxoglutarate ferredoxin oxidoreductase subunit alpha</fullName>
    </submittedName>
</protein>
<evidence type="ECO:0000313" key="5">
    <source>
        <dbReference type="Proteomes" id="UP000199584"/>
    </source>
</evidence>
<dbReference type="Pfam" id="PF01855">
    <property type="entry name" value="POR_N"/>
    <property type="match status" value="1"/>
</dbReference>
<dbReference type="InterPro" id="IPR029061">
    <property type="entry name" value="THDP-binding"/>
</dbReference>
<evidence type="ECO:0000256" key="1">
    <source>
        <dbReference type="ARBA" id="ARBA00023002"/>
    </source>
</evidence>
<dbReference type="RefSeq" id="WP_092484947.1">
    <property type="nucleotide sequence ID" value="NZ_FOYM01000021.1"/>
</dbReference>
<dbReference type="PANTHER" id="PTHR43088">
    <property type="entry name" value="SUBUNIT OF PYRUVATE:FLAVODOXIN OXIDOREDUCTASE-RELATED"/>
    <property type="match status" value="1"/>
</dbReference>
<dbReference type="SUPFAM" id="SSF52518">
    <property type="entry name" value="Thiamin diphosphate-binding fold (THDP-binding)"/>
    <property type="match status" value="1"/>
</dbReference>
<gene>
    <name evidence="4" type="ORF">SAMN05660706_12164</name>
</gene>
<dbReference type="InterPro" id="IPR009014">
    <property type="entry name" value="Transketo_C/PFOR_II"/>
</dbReference>
<evidence type="ECO:0000259" key="2">
    <source>
        <dbReference type="Pfam" id="PF01855"/>
    </source>
</evidence>
<sequence length="385" mass="41527">MGQEVNNEKVKILQGNEAIVEAAVAAGCRFFAGYPITPASEVAETMAQRLPQVGGVFMQMEDEIASICATIGASFGGLKACTASSGPGISLKQEGVGYASAVEAPIVVINVMRGGPATGMPTAVGQQDIMQAKYGSHGDYEIIALMPSSCQEAFDLTYKAFELSEHYRVPVYVLSDEIVGHTREKVRIPANLSPVERKKPAKENFQPYKAQANGLLDGMPGFNEGYRLLIDGQLHDEQGNRAAHLPDVCARLTERLCRKISDHADQLVDIESSYLEDAEIIVVSFGSPSRPSLRAVKDARAKGIKAGYLKLRIIWPFPETKLVELTAGARTLIVPELNIGRVVNEVKRAVGGQKEVVGLSKLGGLLHTPGEIQAEIERRAQACTR</sequence>
<reference evidence="5" key="1">
    <citation type="submission" date="2016-10" db="EMBL/GenBank/DDBJ databases">
        <authorList>
            <person name="Varghese N."/>
            <person name="Submissions S."/>
        </authorList>
    </citation>
    <scope>NUCLEOTIDE SEQUENCE [LARGE SCALE GENOMIC DNA]</scope>
    <source>
        <strain evidence="5">DSM 3669</strain>
    </source>
</reference>
<evidence type="ECO:0000259" key="3">
    <source>
        <dbReference type="Pfam" id="PF17147"/>
    </source>
</evidence>
<dbReference type="InterPro" id="IPR052368">
    <property type="entry name" value="2-oxoacid_oxidoreductase"/>
</dbReference>
<evidence type="ECO:0000313" key="4">
    <source>
        <dbReference type="EMBL" id="SFR10698.1"/>
    </source>
</evidence>
<dbReference type="GO" id="GO:0016491">
    <property type="term" value="F:oxidoreductase activity"/>
    <property type="evidence" value="ECO:0007669"/>
    <property type="project" value="UniProtKB-KW"/>
</dbReference>
<dbReference type="OrthoDB" id="9794954at2"/>
<feature type="domain" description="Pyruvate flavodoxin/ferredoxin oxidoreductase pyrimidine binding" evidence="2">
    <location>
        <begin position="21"/>
        <end position="245"/>
    </location>
</feature>
<dbReference type="PANTHER" id="PTHR43088:SF1">
    <property type="entry name" value="SUBUNIT OF PYRUVATE:FLAVODOXIN OXIDOREDUCTASE"/>
    <property type="match status" value="1"/>
</dbReference>
<proteinExistence type="predicted"/>
<dbReference type="NCBIfam" id="NF006412">
    <property type="entry name" value="PRK08659.1"/>
    <property type="match status" value="1"/>
</dbReference>
<dbReference type="STRING" id="39060.SAMN05660706_12164"/>
<name>A0A1I6DZL5_9FIRM</name>
<keyword evidence="5" id="KW-1185">Reference proteome</keyword>
<dbReference type="EMBL" id="FOYM01000021">
    <property type="protein sequence ID" value="SFR10698.1"/>
    <property type="molecule type" value="Genomic_DNA"/>
</dbReference>
<keyword evidence="1" id="KW-0560">Oxidoreductase</keyword>
<dbReference type="Proteomes" id="UP000199584">
    <property type="component" value="Unassembled WGS sequence"/>
</dbReference>
<dbReference type="AlphaFoldDB" id="A0A1I6DZL5"/>
<dbReference type="Gene3D" id="3.40.50.970">
    <property type="match status" value="1"/>
</dbReference>
<dbReference type="CDD" id="cd07034">
    <property type="entry name" value="TPP_PYR_PFOR_IOR-alpha_like"/>
    <property type="match status" value="1"/>
</dbReference>
<accession>A0A1I6DZL5</accession>
<dbReference type="SUPFAM" id="SSF52922">
    <property type="entry name" value="TK C-terminal domain-like"/>
    <property type="match status" value="1"/>
</dbReference>
<organism evidence="4 5">
    <name type="scientific">Desulfoscipio geothermicus DSM 3669</name>
    <dbReference type="NCBI Taxonomy" id="1121426"/>
    <lineage>
        <taxon>Bacteria</taxon>
        <taxon>Bacillati</taxon>
        <taxon>Bacillota</taxon>
        <taxon>Clostridia</taxon>
        <taxon>Eubacteriales</taxon>
        <taxon>Desulfallaceae</taxon>
        <taxon>Desulfoscipio</taxon>
    </lineage>
</organism>
<dbReference type="FunFam" id="3.40.50.970:FF:000022">
    <property type="entry name" value="2-oxoglutarate ferredoxin oxidoreductase alpha subunit"/>
    <property type="match status" value="1"/>
</dbReference>
<feature type="domain" description="Pyruvate:ferredoxin oxidoreductase core" evidence="3">
    <location>
        <begin position="278"/>
        <end position="372"/>
    </location>
</feature>